<sequence length="434" mass="48523">MKAVSKWSALPTVAPELIFELDRMAKAATEPKANLTVGAYRDEGGMPYPLSVVRKAEERIAREKKYDKEYLPISGYQNFIDAAARLLYGFKGDELNDAPNKLTKERVFGVQTLSGTGAVRTGADFFARSVPRDTTEVLLSNPTWGNHHSIFEDAGFKKIKTYRYWNPAKKGLDIDGMLEDVRNAQDGSIVVLHQCAHNPTGVDPSKEQWKEIANTLKAKRHQVFFDSAYQGYATGNLDDDAYAARLFASMGFEFVVAQSFSKNLGLYCERVGTLTFVFNVDHTGNGKTEEDIKQQSEQTKALLRGVVERCIRGNYSSPPAHGARVAHLVLTDPELRKEWEAELKHMADRIKHVRQLVYDELVALKTPGDWSHIVNQIGMFSFLGLNKEQCMKLQQDHVFVMPTGRASMAGLTVETTKLLAKSIDEAVRTIPSSK</sequence>
<dbReference type="GO" id="GO:0006520">
    <property type="term" value="P:amino acid metabolic process"/>
    <property type="evidence" value="ECO:0007669"/>
    <property type="project" value="InterPro"/>
</dbReference>
<dbReference type="InterPro" id="IPR015422">
    <property type="entry name" value="PyrdxlP-dep_Trfase_small"/>
</dbReference>
<dbReference type="InterPro" id="IPR000796">
    <property type="entry name" value="Asp_trans"/>
</dbReference>
<name>U3LNQ5_9TRYP</name>
<dbReference type="Pfam" id="PF00155">
    <property type="entry name" value="Aminotran_1_2"/>
    <property type="match status" value="1"/>
</dbReference>
<evidence type="ECO:0000256" key="3">
    <source>
        <dbReference type="ARBA" id="ARBA00011738"/>
    </source>
</evidence>
<organism evidence="8">
    <name type="scientific">Paratrypanosoma confusum</name>
    <dbReference type="NCBI Taxonomy" id="1470209"/>
    <lineage>
        <taxon>Eukaryota</taxon>
        <taxon>Discoba</taxon>
        <taxon>Euglenozoa</taxon>
        <taxon>Kinetoplastea</taxon>
        <taxon>Metakinetoplastina</taxon>
        <taxon>Trypanosomatida</taxon>
        <taxon>Trypanosomatidae</taxon>
        <taxon>Paratrypanosoma</taxon>
    </lineage>
</organism>
<evidence type="ECO:0000256" key="1">
    <source>
        <dbReference type="ARBA" id="ARBA00001933"/>
    </source>
</evidence>
<dbReference type="AlphaFoldDB" id="U3LNQ5"/>
<dbReference type="CDD" id="cd00609">
    <property type="entry name" value="AAT_like"/>
    <property type="match status" value="1"/>
</dbReference>
<keyword evidence="6" id="KW-0663">Pyridoxal phosphate</keyword>
<accession>U3LNQ5</accession>
<evidence type="ECO:0000259" key="7">
    <source>
        <dbReference type="Pfam" id="PF00155"/>
    </source>
</evidence>
<evidence type="ECO:0000256" key="6">
    <source>
        <dbReference type="ARBA" id="ARBA00022898"/>
    </source>
</evidence>
<reference evidence="8" key="1">
    <citation type="journal article" date="2013" name="Curr. Biol.">
        <title>Paratrypanosoma is a novel early-branching trypanosomatid.</title>
        <authorList>
            <person name="Flegontov P."/>
            <person name="Votypka J."/>
            <person name="Skalicky T."/>
            <person name="Logacheva M.D."/>
            <person name="Penin A.A."/>
            <person name="Tanifuji G."/>
            <person name="Onodera N.T."/>
            <person name="Kondrashov A.S."/>
            <person name="Volf P."/>
            <person name="Archibald J.M."/>
            <person name="Lukes J."/>
        </authorList>
    </citation>
    <scope>NUCLEOTIDE SEQUENCE</scope>
    <source>
        <strain evidence="8">CUL13</strain>
    </source>
</reference>
<dbReference type="Gene3D" id="3.90.1150.10">
    <property type="entry name" value="Aspartate Aminotransferase, domain 1"/>
    <property type="match status" value="1"/>
</dbReference>
<dbReference type="InterPro" id="IPR015421">
    <property type="entry name" value="PyrdxlP-dep_Trfase_major"/>
</dbReference>
<dbReference type="Gene3D" id="3.40.640.10">
    <property type="entry name" value="Type I PLP-dependent aspartate aminotransferase-like (Major domain)"/>
    <property type="match status" value="1"/>
</dbReference>
<evidence type="ECO:0000256" key="5">
    <source>
        <dbReference type="ARBA" id="ARBA00022679"/>
    </source>
</evidence>
<dbReference type="SUPFAM" id="SSF53383">
    <property type="entry name" value="PLP-dependent transferases"/>
    <property type="match status" value="1"/>
</dbReference>
<dbReference type="PANTHER" id="PTHR11879:SF55">
    <property type="entry name" value="GLUTAMATE OXALOACETATE TRANSAMINASE 1, ISOFORM B"/>
    <property type="match status" value="1"/>
</dbReference>
<keyword evidence="4" id="KW-0032">Aminotransferase</keyword>
<comment type="similarity">
    <text evidence="2">Belongs to the class-I pyridoxal-phosphate-dependent aminotransferase family.</text>
</comment>
<evidence type="ECO:0000313" key="8">
    <source>
        <dbReference type="EMBL" id="AGG11458.1"/>
    </source>
</evidence>
<dbReference type="VEuPathDB" id="TriTrypDB:PCON_0019240"/>
<protein>
    <recommendedName>
        <fullName evidence="7">Aminotransferase class I/classII large domain-containing protein</fullName>
    </recommendedName>
</protein>
<dbReference type="GO" id="GO:0030170">
    <property type="term" value="F:pyridoxal phosphate binding"/>
    <property type="evidence" value="ECO:0007669"/>
    <property type="project" value="InterPro"/>
</dbReference>
<keyword evidence="5" id="KW-0808">Transferase</keyword>
<dbReference type="EMBL" id="KC534689">
    <property type="protein sequence ID" value="AGG11458.1"/>
    <property type="molecule type" value="Genomic_DNA"/>
</dbReference>
<feature type="domain" description="Aminotransferase class I/classII large" evidence="7">
    <location>
        <begin position="32"/>
        <end position="423"/>
    </location>
</feature>
<comment type="subunit">
    <text evidence="3">Homodimer.</text>
</comment>
<proteinExistence type="inferred from homology"/>
<dbReference type="InterPro" id="IPR004839">
    <property type="entry name" value="Aminotransferase_I/II_large"/>
</dbReference>
<evidence type="ECO:0000256" key="2">
    <source>
        <dbReference type="ARBA" id="ARBA00007441"/>
    </source>
</evidence>
<dbReference type="InterPro" id="IPR015424">
    <property type="entry name" value="PyrdxlP-dep_Trfase"/>
</dbReference>
<dbReference type="GO" id="GO:0004069">
    <property type="term" value="F:L-aspartate:2-oxoglutarate aminotransferase activity"/>
    <property type="evidence" value="ECO:0007669"/>
    <property type="project" value="TreeGrafter"/>
</dbReference>
<dbReference type="FunFam" id="3.40.640.10:FF:000066">
    <property type="entry name" value="Aspartate aminotransferase"/>
    <property type="match status" value="1"/>
</dbReference>
<evidence type="ECO:0000256" key="4">
    <source>
        <dbReference type="ARBA" id="ARBA00022576"/>
    </source>
</evidence>
<feature type="non-terminal residue" evidence="8">
    <location>
        <position position="434"/>
    </location>
</feature>
<dbReference type="PANTHER" id="PTHR11879">
    <property type="entry name" value="ASPARTATE AMINOTRANSFERASE"/>
    <property type="match status" value="1"/>
</dbReference>
<dbReference type="PRINTS" id="PR00799">
    <property type="entry name" value="TRANSAMINASE"/>
</dbReference>
<comment type="cofactor">
    <cofactor evidence="1">
        <name>pyridoxal 5'-phosphate</name>
        <dbReference type="ChEBI" id="CHEBI:597326"/>
    </cofactor>
</comment>